<evidence type="ECO:0000256" key="2">
    <source>
        <dbReference type="ARBA" id="ARBA00022723"/>
    </source>
</evidence>
<dbReference type="Pfam" id="PF04828">
    <property type="entry name" value="GFA"/>
    <property type="match status" value="1"/>
</dbReference>
<sequence>MEQGSCHCGQTAWEVKLIDKVHILCHCGVCQKLGGGPASLNQIVPKENFKLKKGNLKVYTYYGDSGKAVRCYFCPNCTSHAYHHQEIMGNHIVVRTMLLESARSMPPGAEIFGKARLPWVKEVAQTFDTMPPDEPEPKSKL</sequence>
<dbReference type="SUPFAM" id="SSF51316">
    <property type="entry name" value="Mss4-like"/>
    <property type="match status" value="1"/>
</dbReference>
<dbReference type="GO" id="GO:0016846">
    <property type="term" value="F:carbon-sulfur lyase activity"/>
    <property type="evidence" value="ECO:0007669"/>
    <property type="project" value="InterPro"/>
</dbReference>
<dbReference type="InterPro" id="IPR006913">
    <property type="entry name" value="CENP-V/GFA"/>
</dbReference>
<comment type="caution">
    <text evidence="6">The sequence shown here is derived from an EMBL/GenBank/DDBJ whole genome shotgun (WGS) entry which is preliminary data.</text>
</comment>
<protein>
    <recommendedName>
        <fullName evidence="5">CENP-V/GFA domain-containing protein</fullName>
    </recommendedName>
</protein>
<keyword evidence="2" id="KW-0479">Metal-binding</keyword>
<proteinExistence type="inferred from homology"/>
<accession>A0A9N9LUS3</accession>
<reference evidence="6" key="1">
    <citation type="submission" date="2021-07" db="EMBL/GenBank/DDBJ databases">
        <authorList>
            <person name="Durling M."/>
        </authorList>
    </citation>
    <scope>NUCLEOTIDE SEQUENCE</scope>
</reference>
<organism evidence="6 7">
    <name type="scientific">Hymenoscyphus albidus</name>
    <dbReference type="NCBI Taxonomy" id="595503"/>
    <lineage>
        <taxon>Eukaryota</taxon>
        <taxon>Fungi</taxon>
        <taxon>Dikarya</taxon>
        <taxon>Ascomycota</taxon>
        <taxon>Pezizomycotina</taxon>
        <taxon>Leotiomycetes</taxon>
        <taxon>Helotiales</taxon>
        <taxon>Helotiaceae</taxon>
        <taxon>Hymenoscyphus</taxon>
    </lineage>
</organism>
<evidence type="ECO:0000256" key="4">
    <source>
        <dbReference type="ARBA" id="ARBA00023239"/>
    </source>
</evidence>
<feature type="domain" description="CENP-V/GFA" evidence="5">
    <location>
        <begin position="2"/>
        <end position="113"/>
    </location>
</feature>
<evidence type="ECO:0000256" key="1">
    <source>
        <dbReference type="ARBA" id="ARBA00005495"/>
    </source>
</evidence>
<gene>
    <name evidence="6" type="ORF">HYALB_00009246</name>
</gene>
<keyword evidence="3" id="KW-0862">Zinc</keyword>
<name>A0A9N9LUS3_9HELO</name>
<dbReference type="EMBL" id="CAJVRM010000352">
    <property type="protein sequence ID" value="CAG8980037.1"/>
    <property type="molecule type" value="Genomic_DNA"/>
</dbReference>
<evidence type="ECO:0000256" key="3">
    <source>
        <dbReference type="ARBA" id="ARBA00022833"/>
    </source>
</evidence>
<dbReference type="Proteomes" id="UP000701801">
    <property type="component" value="Unassembled WGS sequence"/>
</dbReference>
<dbReference type="Gene3D" id="3.90.1590.10">
    <property type="entry name" value="glutathione-dependent formaldehyde- activating enzyme (gfa)"/>
    <property type="match status" value="1"/>
</dbReference>
<evidence type="ECO:0000259" key="5">
    <source>
        <dbReference type="PROSITE" id="PS51891"/>
    </source>
</evidence>
<comment type="similarity">
    <text evidence="1">Belongs to the Gfa family.</text>
</comment>
<dbReference type="PANTHER" id="PTHR33337:SF30">
    <property type="entry name" value="DUF636 DOMAIN PROTEIN (AFU_ORTHOLOGUE AFUA_1G03180)"/>
    <property type="match status" value="1"/>
</dbReference>
<dbReference type="PANTHER" id="PTHR33337">
    <property type="entry name" value="GFA DOMAIN-CONTAINING PROTEIN"/>
    <property type="match status" value="1"/>
</dbReference>
<evidence type="ECO:0000313" key="7">
    <source>
        <dbReference type="Proteomes" id="UP000701801"/>
    </source>
</evidence>
<dbReference type="AlphaFoldDB" id="A0A9N9LUS3"/>
<dbReference type="PROSITE" id="PS51891">
    <property type="entry name" value="CENP_V_GFA"/>
    <property type="match status" value="1"/>
</dbReference>
<keyword evidence="4" id="KW-0456">Lyase</keyword>
<keyword evidence="7" id="KW-1185">Reference proteome</keyword>
<evidence type="ECO:0000313" key="6">
    <source>
        <dbReference type="EMBL" id="CAG8980037.1"/>
    </source>
</evidence>
<dbReference type="GO" id="GO:0046872">
    <property type="term" value="F:metal ion binding"/>
    <property type="evidence" value="ECO:0007669"/>
    <property type="project" value="UniProtKB-KW"/>
</dbReference>
<dbReference type="OrthoDB" id="1601230at2759"/>
<dbReference type="InterPro" id="IPR011057">
    <property type="entry name" value="Mss4-like_sf"/>
</dbReference>